<evidence type="ECO:0000313" key="1">
    <source>
        <dbReference type="EMBL" id="KAF7762363.1"/>
    </source>
</evidence>
<dbReference type="Proteomes" id="UP000629468">
    <property type="component" value="Unassembled WGS sequence"/>
</dbReference>
<accession>A0A8H7C5E5</accession>
<reference evidence="1 2" key="1">
    <citation type="journal article" name="Sci. Rep.">
        <title>Telomere-to-telomere assembled and centromere annotated genomes of the two main subspecies of the button mushroom Agaricus bisporus reveal especially polymorphic chromosome ends.</title>
        <authorList>
            <person name="Sonnenberg A.S.M."/>
            <person name="Sedaghat-Telgerd N."/>
            <person name="Lavrijssen B."/>
            <person name="Ohm R.A."/>
            <person name="Hendrickx P.M."/>
            <person name="Scholtmeijer K."/>
            <person name="Baars J.J.P."/>
            <person name="van Peer A."/>
        </authorList>
    </citation>
    <scope>NUCLEOTIDE SEQUENCE [LARGE SCALE GENOMIC DNA]</scope>
    <source>
        <strain evidence="1 2">H119_p4</strain>
    </source>
</reference>
<dbReference type="EMBL" id="JABXXO010000012">
    <property type="protein sequence ID" value="KAF7762363.1"/>
    <property type="molecule type" value="Genomic_DNA"/>
</dbReference>
<protein>
    <submittedName>
        <fullName evidence="1">Uncharacterized protein</fullName>
    </submittedName>
</protein>
<comment type="caution">
    <text evidence="1">The sequence shown here is derived from an EMBL/GenBank/DDBJ whole genome shotgun (WGS) entry which is preliminary data.</text>
</comment>
<sequence length="469" mass="53446">MLNQCFPNLDIWNKFLAIFREKRKASLAIALLSPWLTELALDVLWKDMTTLVPIFSVANSGGEFIDYRVSDGRGCWRVSENLEITEKFLDDLIRNFKRIHNLRVQVSGKELELWQMLHAFLVPRSMVYLLPCLQTLYLTSANDPQSHPFLGIISYIFAPSLTAITVSGCWGTSWTTVQHHMNSHQLPNLYRLRYFDPTLENYPCVSQRWPTLGSLRCLEKLAISIQLNHDESQDPSTISLTLPELRELRLGIGDEKTLGPFFSGGVKLPSLSSLLLDIHHGLSRELPLGPLAAAYPNLLYLALAYIQTQDHSYIMSANDLMKIGDVRGMKDLKLINFPHELQERDIFSLVKSLPDFHSLVVTRPEPFSATLLISISQISNLRCVELPLDFSLLVDHRSSEETPESPSELRKIFSLDSLGIPAKSSSQLALIRNMLRLFPKLEVLRGYDESMEELRDLFEAVNNMFYKPQ</sequence>
<organism evidence="1 2">
    <name type="scientific">Agaricus bisporus var. burnettii</name>
    <dbReference type="NCBI Taxonomy" id="192524"/>
    <lineage>
        <taxon>Eukaryota</taxon>
        <taxon>Fungi</taxon>
        <taxon>Dikarya</taxon>
        <taxon>Basidiomycota</taxon>
        <taxon>Agaricomycotina</taxon>
        <taxon>Agaricomycetes</taxon>
        <taxon>Agaricomycetidae</taxon>
        <taxon>Agaricales</taxon>
        <taxon>Agaricineae</taxon>
        <taxon>Agaricaceae</taxon>
        <taxon>Agaricus</taxon>
    </lineage>
</organism>
<gene>
    <name evidence="1" type="ORF">Agabi119p4_8956</name>
</gene>
<proteinExistence type="predicted"/>
<evidence type="ECO:0000313" key="2">
    <source>
        <dbReference type="Proteomes" id="UP000629468"/>
    </source>
</evidence>
<dbReference type="AlphaFoldDB" id="A0A8H7C5E5"/>
<name>A0A8H7C5E5_AGABI</name>